<proteinExistence type="predicted"/>
<reference evidence="6" key="1">
    <citation type="submission" date="2019-10" db="EMBL/GenBank/DDBJ databases">
        <authorList>
            <person name="Nor Muhammad N."/>
        </authorList>
    </citation>
    <scope>NUCLEOTIDE SEQUENCE</scope>
</reference>
<evidence type="ECO:0000256" key="4">
    <source>
        <dbReference type="ARBA" id="ARBA00023136"/>
    </source>
</evidence>
<protein>
    <submittedName>
        <fullName evidence="6">HTH CENPB-type domain-containing protein</fullName>
    </submittedName>
</protein>
<organism evidence="6">
    <name type="scientific">Ganoderma boninense</name>
    <dbReference type="NCBI Taxonomy" id="34458"/>
    <lineage>
        <taxon>Eukaryota</taxon>
        <taxon>Fungi</taxon>
        <taxon>Dikarya</taxon>
        <taxon>Basidiomycota</taxon>
        <taxon>Agaricomycotina</taxon>
        <taxon>Agaricomycetes</taxon>
        <taxon>Polyporales</taxon>
        <taxon>Polyporaceae</taxon>
        <taxon>Ganoderma</taxon>
    </lineage>
</organism>
<evidence type="ECO:0000256" key="1">
    <source>
        <dbReference type="ARBA" id="ARBA00004141"/>
    </source>
</evidence>
<evidence type="ECO:0000256" key="2">
    <source>
        <dbReference type="ARBA" id="ARBA00022692"/>
    </source>
</evidence>
<gene>
    <name evidence="6" type="primary">I1RSV8</name>
</gene>
<dbReference type="PANTHER" id="PTHR31465">
    <property type="entry name" value="PROTEIN RTA1-RELATED"/>
    <property type="match status" value="1"/>
</dbReference>
<evidence type="ECO:0000256" key="5">
    <source>
        <dbReference type="SAM" id="Phobius"/>
    </source>
</evidence>
<dbReference type="GO" id="GO:0005886">
    <property type="term" value="C:plasma membrane"/>
    <property type="evidence" value="ECO:0007669"/>
    <property type="project" value="TreeGrafter"/>
</dbReference>
<evidence type="ECO:0000256" key="3">
    <source>
        <dbReference type="ARBA" id="ARBA00022989"/>
    </source>
</evidence>
<dbReference type="EMBL" id="LR725933">
    <property type="protein sequence ID" value="VWO96814.1"/>
    <property type="molecule type" value="Genomic_DNA"/>
</dbReference>
<dbReference type="Pfam" id="PF04479">
    <property type="entry name" value="RTA1"/>
    <property type="match status" value="1"/>
</dbReference>
<accession>A0A5K1JX90</accession>
<keyword evidence="2 5" id="KW-0812">Transmembrane</keyword>
<comment type="subcellular location">
    <subcellularLocation>
        <location evidence="1">Membrane</location>
        <topology evidence="1">Multi-pass membrane protein</topology>
    </subcellularLocation>
</comment>
<keyword evidence="4 5" id="KW-0472">Membrane</keyword>
<evidence type="ECO:0000313" key="6">
    <source>
        <dbReference type="EMBL" id="VWO96814.1"/>
    </source>
</evidence>
<sequence>MGHQMSSNLGHDAAPEYDASGNLISPFYGYLPTQWVCSTFSFLFVLATAIHFGQAIRYRAWWLLPTVVLAGMGELAGWGGRLWSSFQPLAQSPFTIQIVCTIVAPTPLIGAIFITFGRLSVYLGEQYSRLSARLYSRIFLTAVLFPPHP</sequence>
<dbReference type="PANTHER" id="PTHR31465:SF9">
    <property type="entry name" value="SPHINGOID LONG-CHAIN BASE TRANSPORTER RSB1"/>
    <property type="match status" value="1"/>
</dbReference>
<name>A0A5K1JX90_9APHY</name>
<feature type="transmembrane region" description="Helical" evidence="5">
    <location>
        <begin position="94"/>
        <end position="116"/>
    </location>
</feature>
<dbReference type="GO" id="GO:0000324">
    <property type="term" value="C:fungal-type vacuole"/>
    <property type="evidence" value="ECO:0007669"/>
    <property type="project" value="TreeGrafter"/>
</dbReference>
<dbReference type="AlphaFoldDB" id="A0A5K1JX90"/>
<feature type="transmembrane region" description="Helical" evidence="5">
    <location>
        <begin position="60"/>
        <end position="79"/>
    </location>
</feature>
<feature type="transmembrane region" description="Helical" evidence="5">
    <location>
        <begin position="33"/>
        <end position="53"/>
    </location>
</feature>
<dbReference type="InterPro" id="IPR007568">
    <property type="entry name" value="RTA1"/>
</dbReference>
<keyword evidence="3 5" id="KW-1133">Transmembrane helix</keyword>